<reference evidence="1 2" key="1">
    <citation type="journal article" date="2014" name="Genome Biol. Evol.">
        <title>Molecular evolution of the substrate utilization strategies and putative virulence factors in mosquito-associated Spiroplasma species.</title>
        <authorList>
            <person name="Chang T.H."/>
            <person name="Lo W.S."/>
            <person name="Ku C."/>
            <person name="Chen L.L."/>
            <person name="Kuo C.H."/>
        </authorList>
    </citation>
    <scope>NUCLEOTIDE SEQUENCE [LARGE SCALE GENOMIC DNA]</scope>
    <source>
        <strain evidence="1">Ar-1343</strain>
    </source>
</reference>
<dbReference type="eggNOG" id="COG1131">
    <property type="taxonomic scope" value="Bacteria"/>
</dbReference>
<gene>
    <name evidence="1" type="ORF">SSABA_v1c07670</name>
</gene>
<keyword evidence="2" id="KW-1185">Reference proteome</keyword>
<proteinExistence type="predicted"/>
<evidence type="ECO:0000313" key="2">
    <source>
        <dbReference type="Proteomes" id="UP000019265"/>
    </source>
</evidence>
<dbReference type="KEGG" id="ssab:SSABA_v1c07670"/>
<dbReference type="EMBL" id="CP006934">
    <property type="protein sequence ID" value="AHI54169.1"/>
    <property type="molecule type" value="Genomic_DNA"/>
</dbReference>
<dbReference type="AlphaFoldDB" id="W6AKB5"/>
<dbReference type="HOGENOM" id="CLU_1299104_0_0_14"/>
<name>W6AKB5_9MOLU</name>
<dbReference type="RefSeq" id="WP_025251306.1">
    <property type="nucleotide sequence ID" value="NZ_CP006934.1"/>
</dbReference>
<protein>
    <recommendedName>
        <fullName evidence="3">ABC transporter ATP-binding protein</fullName>
    </recommendedName>
</protein>
<dbReference type="PANTHER" id="PTHR43038">
    <property type="entry name" value="ATP-BINDING CASSETTE, SUB-FAMILY H, MEMBER 1"/>
    <property type="match status" value="1"/>
</dbReference>
<organism evidence="1 2">
    <name type="scientific">Spiroplasma sabaudiense Ar-1343</name>
    <dbReference type="NCBI Taxonomy" id="1276257"/>
    <lineage>
        <taxon>Bacteria</taxon>
        <taxon>Bacillati</taxon>
        <taxon>Mycoplasmatota</taxon>
        <taxon>Mollicutes</taxon>
        <taxon>Entomoplasmatales</taxon>
        <taxon>Spiroplasmataceae</taxon>
        <taxon>Spiroplasma</taxon>
    </lineage>
</organism>
<dbReference type="OrthoDB" id="1786288at2"/>
<dbReference type="Gene3D" id="3.40.50.300">
    <property type="entry name" value="P-loop containing nucleotide triphosphate hydrolases"/>
    <property type="match status" value="1"/>
</dbReference>
<sequence length="212" mass="24854">MEKLLIVNNLKQSNDSKNFYNEISFEISKPSLVKIYDEGNGNLFEILSGKANYFSGNVFLLGKNLKDYQIKDKLSLFLDPEKLSSRMILKNYLQYIALLKSISKTEAEQRLTKLIRFLELEYFLSHSLKKLPLLQKYLVSLICSLIDEPQIILFKWNINKLDFESQKIFENFILKCKDNGITWIIKTNNNNNNFENLFFDQFIKIVNGAIEL</sequence>
<dbReference type="STRING" id="1276257.SSABA_v1c07670"/>
<dbReference type="PANTHER" id="PTHR43038:SF3">
    <property type="entry name" value="ABC TRANSPORTER G FAMILY MEMBER 20 ISOFORM X1"/>
    <property type="match status" value="1"/>
</dbReference>
<evidence type="ECO:0000313" key="1">
    <source>
        <dbReference type="EMBL" id="AHI54169.1"/>
    </source>
</evidence>
<dbReference type="PATRIC" id="fig|1276257.3.peg.779"/>
<dbReference type="Proteomes" id="UP000019265">
    <property type="component" value="Chromosome"/>
</dbReference>
<dbReference type="SUPFAM" id="SSF52540">
    <property type="entry name" value="P-loop containing nucleoside triphosphate hydrolases"/>
    <property type="match status" value="1"/>
</dbReference>
<evidence type="ECO:0008006" key="3">
    <source>
        <dbReference type="Google" id="ProtNLM"/>
    </source>
</evidence>
<dbReference type="InterPro" id="IPR027417">
    <property type="entry name" value="P-loop_NTPase"/>
</dbReference>
<accession>W6AKB5</accession>